<dbReference type="PROSITE" id="PS50928">
    <property type="entry name" value="ABC_TM1"/>
    <property type="match status" value="1"/>
</dbReference>
<keyword evidence="2 7" id="KW-0813">Transport</keyword>
<keyword evidence="4 7" id="KW-0812">Transmembrane</keyword>
<evidence type="ECO:0000256" key="4">
    <source>
        <dbReference type="ARBA" id="ARBA00022692"/>
    </source>
</evidence>
<dbReference type="PANTHER" id="PTHR43163:SF3">
    <property type="entry name" value="PEPTIDE ABC TRANSPORTER PERMEASE PROTEIN"/>
    <property type="match status" value="1"/>
</dbReference>
<reference evidence="9 10" key="1">
    <citation type="submission" date="2020-09" db="EMBL/GenBank/DDBJ databases">
        <title>A novel species.</title>
        <authorList>
            <person name="Gao J."/>
        </authorList>
    </citation>
    <scope>NUCLEOTIDE SEQUENCE [LARGE SCALE GENOMIC DNA]</scope>
    <source>
        <strain evidence="9 10">CRXT-Y-14</strain>
        <plasmid evidence="9 10">unnamed1</plasmid>
    </source>
</reference>
<dbReference type="GO" id="GO:0005886">
    <property type="term" value="C:plasma membrane"/>
    <property type="evidence" value="ECO:0007669"/>
    <property type="project" value="UniProtKB-SubCell"/>
</dbReference>
<evidence type="ECO:0000256" key="1">
    <source>
        <dbReference type="ARBA" id="ARBA00004651"/>
    </source>
</evidence>
<evidence type="ECO:0000256" key="7">
    <source>
        <dbReference type="RuleBase" id="RU363032"/>
    </source>
</evidence>
<organism evidence="9 10">
    <name type="scientific">Streptomyces xanthii</name>
    <dbReference type="NCBI Taxonomy" id="2768069"/>
    <lineage>
        <taxon>Bacteria</taxon>
        <taxon>Bacillati</taxon>
        <taxon>Actinomycetota</taxon>
        <taxon>Actinomycetes</taxon>
        <taxon>Kitasatosporales</taxon>
        <taxon>Streptomycetaceae</taxon>
        <taxon>Streptomyces</taxon>
    </lineage>
</organism>
<protein>
    <submittedName>
        <fullName evidence="9">ABC transporter permease</fullName>
    </submittedName>
</protein>
<dbReference type="InterPro" id="IPR045621">
    <property type="entry name" value="BPD_transp_1_N"/>
</dbReference>
<proteinExistence type="inferred from homology"/>
<feature type="domain" description="ABC transmembrane type-1" evidence="8">
    <location>
        <begin position="101"/>
        <end position="312"/>
    </location>
</feature>
<dbReference type="InterPro" id="IPR000515">
    <property type="entry name" value="MetI-like"/>
</dbReference>
<keyword evidence="3" id="KW-1003">Cell membrane</keyword>
<dbReference type="Pfam" id="PF19300">
    <property type="entry name" value="BPD_transp_1_N"/>
    <property type="match status" value="1"/>
</dbReference>
<evidence type="ECO:0000256" key="5">
    <source>
        <dbReference type="ARBA" id="ARBA00022989"/>
    </source>
</evidence>
<dbReference type="GO" id="GO:0055085">
    <property type="term" value="P:transmembrane transport"/>
    <property type="evidence" value="ECO:0007669"/>
    <property type="project" value="InterPro"/>
</dbReference>
<geneLocation type="plasmid" evidence="9 10">
    <name>unnamed1</name>
</geneLocation>
<dbReference type="RefSeq" id="WP_188341927.1">
    <property type="nucleotide sequence ID" value="NZ_CP061282.1"/>
</dbReference>
<evidence type="ECO:0000256" key="2">
    <source>
        <dbReference type="ARBA" id="ARBA00022448"/>
    </source>
</evidence>
<comment type="subcellular location">
    <subcellularLocation>
        <location evidence="1 7">Cell membrane</location>
        <topology evidence="1 7">Multi-pass membrane protein</topology>
    </subcellularLocation>
</comment>
<dbReference type="KEGG" id="sxn:IAG42_36605"/>
<dbReference type="PANTHER" id="PTHR43163">
    <property type="entry name" value="DIPEPTIDE TRANSPORT SYSTEM PERMEASE PROTEIN DPPB-RELATED"/>
    <property type="match status" value="1"/>
</dbReference>
<feature type="transmembrane region" description="Helical" evidence="7">
    <location>
        <begin position="105"/>
        <end position="128"/>
    </location>
</feature>
<dbReference type="Pfam" id="PF00528">
    <property type="entry name" value="BPD_transp_1"/>
    <property type="match status" value="1"/>
</dbReference>
<keyword evidence="9" id="KW-0614">Plasmid</keyword>
<evidence type="ECO:0000256" key="6">
    <source>
        <dbReference type="ARBA" id="ARBA00023136"/>
    </source>
</evidence>
<feature type="transmembrane region" description="Helical" evidence="7">
    <location>
        <begin position="140"/>
        <end position="167"/>
    </location>
</feature>
<keyword evidence="5 7" id="KW-1133">Transmembrane helix</keyword>
<keyword evidence="6 7" id="KW-0472">Membrane</keyword>
<dbReference type="Gene3D" id="1.10.3720.10">
    <property type="entry name" value="MetI-like"/>
    <property type="match status" value="1"/>
</dbReference>
<dbReference type="SUPFAM" id="SSF161098">
    <property type="entry name" value="MetI-like"/>
    <property type="match status" value="1"/>
</dbReference>
<dbReference type="AlphaFoldDB" id="A0A7H1BKL7"/>
<dbReference type="CDD" id="cd06261">
    <property type="entry name" value="TM_PBP2"/>
    <property type="match status" value="1"/>
</dbReference>
<dbReference type="InterPro" id="IPR035906">
    <property type="entry name" value="MetI-like_sf"/>
</dbReference>
<name>A0A7H1BKL7_9ACTN</name>
<gene>
    <name evidence="9" type="ORF">IAG42_36605</name>
</gene>
<feature type="transmembrane region" description="Helical" evidence="7">
    <location>
        <begin position="291"/>
        <end position="313"/>
    </location>
</feature>
<dbReference type="Proteomes" id="UP000516428">
    <property type="component" value="Plasmid unnamed1"/>
</dbReference>
<keyword evidence="10" id="KW-1185">Reference proteome</keyword>
<accession>A0A7H1BKL7</accession>
<evidence type="ECO:0000313" key="10">
    <source>
        <dbReference type="Proteomes" id="UP000516428"/>
    </source>
</evidence>
<feature type="transmembrane region" description="Helical" evidence="7">
    <location>
        <begin position="187"/>
        <end position="206"/>
    </location>
</feature>
<evidence type="ECO:0000256" key="3">
    <source>
        <dbReference type="ARBA" id="ARBA00022475"/>
    </source>
</evidence>
<dbReference type="EMBL" id="CP061282">
    <property type="protein sequence ID" value="QNS09272.1"/>
    <property type="molecule type" value="Genomic_DNA"/>
</dbReference>
<evidence type="ECO:0000259" key="8">
    <source>
        <dbReference type="PROSITE" id="PS50928"/>
    </source>
</evidence>
<comment type="similarity">
    <text evidence="7">Belongs to the binding-protein-dependent transport system permease family.</text>
</comment>
<evidence type="ECO:0000313" key="9">
    <source>
        <dbReference type="EMBL" id="QNS09272.1"/>
    </source>
</evidence>
<sequence length="321" mass="32199">MRTAVRLAALAGRRLAGALATLLAGSFVLFAAAEVLPGDAAAAALGGSASPADVARLHAELGLDRPLPVRYADWIGSALSGDLGHSLVDRRPVSQIIAGPLADTLLLAGVCAALTVVLALAIGLAAGLRPGSLLDRILSGTSVALVSVPQFVTAGLLTLVLASWLGVLPAVSLVPFGEPLLAHPEALVLPVTALTLFSAAWAGRLVRAAVADAAATPHVEAARLAGLAPARVVLRHLLPTAAGPCAQVFGWLTGTLVGGTAVVEQVFNYPGLSNELVAAVEHHDAAVLEGIGLLMAAAVVTGLLLADLLTAAADPRTRTAT</sequence>